<dbReference type="InterPro" id="IPR052740">
    <property type="entry name" value="CE4"/>
</dbReference>
<proteinExistence type="predicted"/>
<dbReference type="SUPFAM" id="SSF88713">
    <property type="entry name" value="Glycoside hydrolase/deacetylase"/>
    <property type="match status" value="1"/>
</dbReference>
<gene>
    <name evidence="1" type="ORF">GPUH_LOCUS24852</name>
</gene>
<evidence type="ECO:0000313" key="3">
    <source>
        <dbReference type="WBParaSite" id="GPUH_0002488501-mRNA-1"/>
    </source>
</evidence>
<dbReference type="GO" id="GO:0005975">
    <property type="term" value="P:carbohydrate metabolic process"/>
    <property type="evidence" value="ECO:0007669"/>
    <property type="project" value="InterPro"/>
</dbReference>
<name>A0A183EV64_9BILA</name>
<dbReference type="OrthoDB" id="504708at2759"/>
<keyword evidence="2" id="KW-1185">Reference proteome</keyword>
<organism evidence="3">
    <name type="scientific">Gongylonema pulchrum</name>
    <dbReference type="NCBI Taxonomy" id="637853"/>
    <lineage>
        <taxon>Eukaryota</taxon>
        <taxon>Metazoa</taxon>
        <taxon>Ecdysozoa</taxon>
        <taxon>Nematoda</taxon>
        <taxon>Chromadorea</taxon>
        <taxon>Rhabditida</taxon>
        <taxon>Spirurina</taxon>
        <taxon>Spiruromorpha</taxon>
        <taxon>Spiruroidea</taxon>
        <taxon>Gongylonematidae</taxon>
        <taxon>Gongylonema</taxon>
    </lineage>
</organism>
<dbReference type="Gene3D" id="3.20.20.370">
    <property type="entry name" value="Glycoside hydrolase/deacetylase"/>
    <property type="match status" value="1"/>
</dbReference>
<dbReference type="PANTHER" id="PTHR45985">
    <property type="match status" value="1"/>
</dbReference>
<evidence type="ECO:0000313" key="1">
    <source>
        <dbReference type="EMBL" id="VDN43420.1"/>
    </source>
</evidence>
<dbReference type="AlphaFoldDB" id="A0A183EV64"/>
<reference evidence="1 2" key="2">
    <citation type="submission" date="2018-11" db="EMBL/GenBank/DDBJ databases">
        <authorList>
            <consortium name="Pathogen Informatics"/>
        </authorList>
    </citation>
    <scope>NUCLEOTIDE SEQUENCE [LARGE SCALE GENOMIC DNA]</scope>
</reference>
<accession>A0A183EV64</accession>
<reference evidence="3" key="1">
    <citation type="submission" date="2016-06" db="UniProtKB">
        <authorList>
            <consortium name="WormBaseParasite"/>
        </authorList>
    </citation>
    <scope>IDENTIFICATION</scope>
</reference>
<dbReference type="InterPro" id="IPR011330">
    <property type="entry name" value="Glyco_hydro/deAcase_b/a-brl"/>
</dbReference>
<dbReference type="Proteomes" id="UP000271098">
    <property type="component" value="Unassembled WGS sequence"/>
</dbReference>
<protein>
    <submittedName>
        <fullName evidence="3">NodB homology domain-containing protein</fullName>
    </submittedName>
</protein>
<dbReference type="WBParaSite" id="GPUH_0002488501-mRNA-1">
    <property type="protein sequence ID" value="GPUH_0002488501-mRNA-1"/>
    <property type="gene ID" value="GPUH_0002488501"/>
</dbReference>
<evidence type="ECO:0000313" key="2">
    <source>
        <dbReference type="Proteomes" id="UP000271098"/>
    </source>
</evidence>
<dbReference type="EMBL" id="UYRT01102772">
    <property type="protein sequence ID" value="VDN43420.1"/>
    <property type="molecule type" value="Genomic_DNA"/>
</dbReference>
<sequence length="94" mass="10586">MLDPLVEYQKFAGDQPPGGLAVAATPQFVVLTFDDAINGQSEPIYRELLETYNFRNSNGCPIQATIFVSHEWTNYDAVERFYRQGHEIASNSIT</sequence>
<dbReference type="PANTHER" id="PTHR45985:SF3">
    <property type="entry name" value="CHITIN DEACETYLASE-LIKE 4"/>
    <property type="match status" value="1"/>
</dbReference>